<sequence>MGRKKIIIWILCAAMSQMAHNTVTGNLWETERAQTEAAAGRSMYQRTESAQPEYIITEHPFLSFADMEPGEERSQVFSIWNTGEEDSAYYFSIQARENIAWELTKAGDFYSCGKVLQNPMKLTELTPNEHIVFQLTVKNTGDGIETAVPVFSRE</sequence>
<evidence type="ECO:0000313" key="3">
    <source>
        <dbReference type="Proteomes" id="UP000289794"/>
    </source>
</evidence>
<dbReference type="KEGG" id="bpro:PMF13cell1_00722"/>
<protein>
    <submittedName>
        <fullName evidence="2">Uncharacterized protein</fullName>
    </submittedName>
</protein>
<keyword evidence="1" id="KW-0732">Signal</keyword>
<evidence type="ECO:0000313" key="2">
    <source>
        <dbReference type="EMBL" id="QBE95208.1"/>
    </source>
</evidence>
<dbReference type="AlphaFoldDB" id="A0A4V0Z714"/>
<organism evidence="2 3">
    <name type="scientific">Blautia producta</name>
    <dbReference type="NCBI Taxonomy" id="33035"/>
    <lineage>
        <taxon>Bacteria</taxon>
        <taxon>Bacillati</taxon>
        <taxon>Bacillota</taxon>
        <taxon>Clostridia</taxon>
        <taxon>Lachnospirales</taxon>
        <taxon>Lachnospiraceae</taxon>
        <taxon>Blautia</taxon>
    </lineage>
</organism>
<evidence type="ECO:0000256" key="1">
    <source>
        <dbReference type="SAM" id="SignalP"/>
    </source>
</evidence>
<name>A0A4V0Z714_9FIRM</name>
<dbReference type="EMBL" id="CP035945">
    <property type="protein sequence ID" value="QBE95208.1"/>
    <property type="molecule type" value="Genomic_DNA"/>
</dbReference>
<dbReference type="Proteomes" id="UP000289794">
    <property type="component" value="Chromosome"/>
</dbReference>
<feature type="chain" id="PRO_5020890105" evidence="1">
    <location>
        <begin position="22"/>
        <end position="154"/>
    </location>
</feature>
<reference evidence="2 3" key="1">
    <citation type="submission" date="2019-01" db="EMBL/GenBank/DDBJ databases">
        <title>PMF-metabolizing Aryl O-demethylase.</title>
        <authorList>
            <person name="Kim M."/>
        </authorList>
    </citation>
    <scope>NUCLEOTIDE SEQUENCE [LARGE SCALE GENOMIC DNA]</scope>
    <source>
        <strain evidence="2 3">PMF1</strain>
    </source>
</reference>
<feature type="signal peptide" evidence="1">
    <location>
        <begin position="1"/>
        <end position="21"/>
    </location>
</feature>
<dbReference type="RefSeq" id="WP_130179825.1">
    <property type="nucleotide sequence ID" value="NZ_CP035945.1"/>
</dbReference>
<gene>
    <name evidence="2" type="ORF">PMF13cell1_00722</name>
</gene>
<proteinExistence type="predicted"/>
<accession>A0A4V0Z714</accession>